<dbReference type="PANTHER" id="PTHR35372:SF2">
    <property type="entry name" value="SF3 HELICASE DOMAIN-CONTAINING PROTEIN"/>
    <property type="match status" value="1"/>
</dbReference>
<comment type="caution">
    <text evidence="4">The sequence shown here is derived from an EMBL/GenBank/DDBJ whole genome shotgun (WGS) entry which is preliminary data.</text>
</comment>
<gene>
    <name evidence="4" type="ORF">HK097_004275</name>
</gene>
<sequence length="702" mass="79966">MPPTRNERAAAKRREALKAYFLQKTNPGTSPDERKTWLVEQGQLWKTEHPFEEFLEAEPMDEDRPATPPLSPLNALPPYDVGAMEIDPLPAQGSASGQPSIVPTATSGQEQATQSNSAPIVPTATSGQEQATQSNSAPNATSDQNQHRPPAAQTAQLVPVTIVEQSPPGYLDVISDDKWGSEQLNTEFANWLEKRYGAGEKTYALKDEMGEFFSKWKMNALFCEKRVVPTQQNTTKPIYVWWDFEAHYWKEVDDKTVATKYVSKEMVNIVNTYPDPSRKMSIGRLTAEMKKGKKGIVENAATFFHLEDVSTNFNKSTNFIVFENGVLEFRKTTDPPHLVFRDGQPSDYATRQLPYMYHDYDPNNLTDVDRRLDTILKQIFPDPQELEFVLAYVSHPLFEYSIPELILILRGGGSDGKSLFAQLVKGAYGLWGGILDKSQLTAKSTYKSTNSGMVQAKKQKMLFCAELSRHDKWKMEQLRVLIGNDETVDRDLYRGVESGIYKGGVLFHTNELPYIETTKDLSIPMDQDKDWRRMGLVEMQSKFAKNLGPNPPPNHFEKDVTLKRDDVIEPLLSAMMARIVYTYKRLLIDHSILFYQNWPPAIQQRTQKWRTEINPLKPFIEKTLIITVGDDTKRIHHSTIKGLLKTWQGTFKEGAVERNYTMKDVKFYLESQGAIYVDQNLRVRGIDSPQAGFKYVDKQFST</sequence>
<evidence type="ECO:0000259" key="3">
    <source>
        <dbReference type="Pfam" id="PF08706"/>
    </source>
</evidence>
<dbReference type="AlphaFoldDB" id="A0AAD5WZ49"/>
<evidence type="ECO:0000313" key="4">
    <source>
        <dbReference type="EMBL" id="KAJ3035145.1"/>
    </source>
</evidence>
<feature type="domain" description="Bacteriophage/plasmid primase P4 C-terminal" evidence="3">
    <location>
        <begin position="239"/>
        <end position="377"/>
    </location>
</feature>
<organism evidence="4 5">
    <name type="scientific">Rhizophlyctis rosea</name>
    <dbReference type="NCBI Taxonomy" id="64517"/>
    <lineage>
        <taxon>Eukaryota</taxon>
        <taxon>Fungi</taxon>
        <taxon>Fungi incertae sedis</taxon>
        <taxon>Chytridiomycota</taxon>
        <taxon>Chytridiomycota incertae sedis</taxon>
        <taxon>Chytridiomycetes</taxon>
        <taxon>Rhizophlyctidales</taxon>
        <taxon>Rhizophlyctidaceae</taxon>
        <taxon>Rhizophlyctis</taxon>
    </lineage>
</organism>
<dbReference type="PANTHER" id="PTHR35372">
    <property type="entry name" value="ATP BINDING PROTEIN-RELATED"/>
    <property type="match status" value="1"/>
</dbReference>
<feature type="region of interest" description="Disordered" evidence="2">
    <location>
        <begin position="81"/>
        <end position="157"/>
    </location>
</feature>
<dbReference type="InterPro" id="IPR014818">
    <property type="entry name" value="Phage/plasmid_primase_P4_C"/>
</dbReference>
<dbReference type="EMBL" id="JADGJD010002079">
    <property type="protein sequence ID" value="KAJ3035145.1"/>
    <property type="molecule type" value="Genomic_DNA"/>
</dbReference>
<dbReference type="Pfam" id="PF08706">
    <property type="entry name" value="D5_N"/>
    <property type="match status" value="1"/>
</dbReference>
<accession>A0AAD5WZ49</accession>
<dbReference type="Proteomes" id="UP001212841">
    <property type="component" value="Unassembled WGS sequence"/>
</dbReference>
<name>A0AAD5WZ49_9FUNG</name>
<keyword evidence="1" id="KW-0378">Hydrolase</keyword>
<reference evidence="4" key="1">
    <citation type="submission" date="2020-05" db="EMBL/GenBank/DDBJ databases">
        <title>Phylogenomic resolution of chytrid fungi.</title>
        <authorList>
            <person name="Stajich J.E."/>
            <person name="Amses K."/>
            <person name="Simmons R."/>
            <person name="Seto K."/>
            <person name="Myers J."/>
            <person name="Bonds A."/>
            <person name="Quandt C.A."/>
            <person name="Barry K."/>
            <person name="Liu P."/>
            <person name="Grigoriev I."/>
            <person name="Longcore J.E."/>
            <person name="James T.Y."/>
        </authorList>
    </citation>
    <scope>NUCLEOTIDE SEQUENCE</scope>
    <source>
        <strain evidence="4">JEL0318</strain>
    </source>
</reference>
<evidence type="ECO:0000256" key="2">
    <source>
        <dbReference type="SAM" id="MobiDB-lite"/>
    </source>
</evidence>
<dbReference type="GO" id="GO:0016787">
    <property type="term" value="F:hydrolase activity"/>
    <property type="evidence" value="ECO:0007669"/>
    <property type="project" value="UniProtKB-KW"/>
</dbReference>
<proteinExistence type="predicted"/>
<evidence type="ECO:0000256" key="1">
    <source>
        <dbReference type="ARBA" id="ARBA00022801"/>
    </source>
</evidence>
<feature type="compositionally biased region" description="Polar residues" evidence="2">
    <location>
        <begin position="93"/>
        <end position="144"/>
    </location>
</feature>
<keyword evidence="5" id="KW-1185">Reference proteome</keyword>
<dbReference type="InterPro" id="IPR051620">
    <property type="entry name" value="ORF904-like_C"/>
</dbReference>
<protein>
    <recommendedName>
        <fullName evidence="3">Bacteriophage/plasmid primase P4 C-terminal domain-containing protein</fullName>
    </recommendedName>
</protein>
<evidence type="ECO:0000313" key="5">
    <source>
        <dbReference type="Proteomes" id="UP001212841"/>
    </source>
</evidence>